<dbReference type="EMBL" id="BPLR01007098">
    <property type="protein sequence ID" value="GIY14532.1"/>
    <property type="molecule type" value="Genomic_DNA"/>
</dbReference>
<proteinExistence type="predicted"/>
<comment type="caution">
    <text evidence="1">The sequence shown here is derived from an EMBL/GenBank/DDBJ whole genome shotgun (WGS) entry which is preliminary data.</text>
</comment>
<keyword evidence="2" id="KW-1185">Reference proteome</keyword>
<evidence type="ECO:0000313" key="2">
    <source>
        <dbReference type="Proteomes" id="UP001054945"/>
    </source>
</evidence>
<protein>
    <submittedName>
        <fullName evidence="1">Uncharacterized protein</fullName>
    </submittedName>
</protein>
<gene>
    <name evidence="1" type="ORF">CEXT_2841</name>
</gene>
<name>A0AAV4R2P3_CAEEX</name>
<sequence length="141" mass="15241">MNPASPEESGGERYICVCSQNQYFKGFVFLSLGCCELCQSGAFHPHNIIGIRNFTFPSVCVGGFPATQPHEQGETDKTNILTILGAMFLLFLRGSMDGFSSGLLAVFIPGLRNKRRVINGTVHIIEEDGIIGRGIVVSADS</sequence>
<accession>A0AAV4R2P3</accession>
<reference evidence="1 2" key="1">
    <citation type="submission" date="2021-06" db="EMBL/GenBank/DDBJ databases">
        <title>Caerostris extrusa draft genome.</title>
        <authorList>
            <person name="Kono N."/>
            <person name="Arakawa K."/>
        </authorList>
    </citation>
    <scope>NUCLEOTIDE SEQUENCE [LARGE SCALE GENOMIC DNA]</scope>
</reference>
<dbReference type="Proteomes" id="UP001054945">
    <property type="component" value="Unassembled WGS sequence"/>
</dbReference>
<organism evidence="1 2">
    <name type="scientific">Caerostris extrusa</name>
    <name type="common">Bark spider</name>
    <name type="synonym">Caerostris bankana</name>
    <dbReference type="NCBI Taxonomy" id="172846"/>
    <lineage>
        <taxon>Eukaryota</taxon>
        <taxon>Metazoa</taxon>
        <taxon>Ecdysozoa</taxon>
        <taxon>Arthropoda</taxon>
        <taxon>Chelicerata</taxon>
        <taxon>Arachnida</taxon>
        <taxon>Araneae</taxon>
        <taxon>Araneomorphae</taxon>
        <taxon>Entelegynae</taxon>
        <taxon>Araneoidea</taxon>
        <taxon>Araneidae</taxon>
        <taxon>Caerostris</taxon>
    </lineage>
</organism>
<evidence type="ECO:0000313" key="1">
    <source>
        <dbReference type="EMBL" id="GIY14532.1"/>
    </source>
</evidence>
<dbReference type="AlphaFoldDB" id="A0AAV4R2P3"/>